<evidence type="ECO:0000256" key="5">
    <source>
        <dbReference type="ARBA" id="ARBA00023242"/>
    </source>
</evidence>
<evidence type="ECO:0000313" key="8">
    <source>
        <dbReference type="EnsemblMetazoa" id="PPA40237.1"/>
    </source>
</evidence>
<evidence type="ECO:0000256" key="2">
    <source>
        <dbReference type="ARBA" id="ARBA00009418"/>
    </source>
</evidence>
<keyword evidence="5" id="KW-0539">Nucleus</keyword>
<evidence type="ECO:0000256" key="1">
    <source>
        <dbReference type="ARBA" id="ARBA00004604"/>
    </source>
</evidence>
<feature type="compositionally biased region" description="Basic and acidic residues" evidence="7">
    <location>
        <begin position="138"/>
        <end position="154"/>
    </location>
</feature>
<evidence type="ECO:0000256" key="6">
    <source>
        <dbReference type="SAM" id="Coils"/>
    </source>
</evidence>
<feature type="region of interest" description="Disordered" evidence="7">
    <location>
        <begin position="114"/>
        <end position="304"/>
    </location>
</feature>
<dbReference type="PANTHER" id="PTHR21738">
    <property type="entry name" value="RIBOSOMAL RNA PROCESSING PROTEIN 36 HOMOLOG"/>
    <property type="match status" value="1"/>
</dbReference>
<feature type="coiled-coil region" evidence="6">
    <location>
        <begin position="920"/>
        <end position="954"/>
    </location>
</feature>
<feature type="compositionally biased region" description="Acidic residues" evidence="7">
    <location>
        <begin position="171"/>
        <end position="181"/>
    </location>
</feature>
<reference evidence="8" key="2">
    <citation type="submission" date="2022-06" db="UniProtKB">
        <authorList>
            <consortium name="EnsemblMetazoa"/>
        </authorList>
    </citation>
    <scope>IDENTIFICATION</scope>
    <source>
        <strain evidence="8">PS312</strain>
    </source>
</reference>
<dbReference type="Pfam" id="PF06102">
    <property type="entry name" value="RRP36"/>
    <property type="match status" value="1"/>
</dbReference>
<dbReference type="InterPro" id="IPR009292">
    <property type="entry name" value="RRP36"/>
</dbReference>
<dbReference type="PANTHER" id="PTHR21738:SF0">
    <property type="entry name" value="RIBOSOMAL RNA PROCESSING PROTEIN 36 HOMOLOG"/>
    <property type="match status" value="1"/>
</dbReference>
<feature type="compositionally biased region" description="Basic and acidic residues" evidence="7">
    <location>
        <begin position="341"/>
        <end position="368"/>
    </location>
</feature>
<reference evidence="9" key="1">
    <citation type="journal article" date="2008" name="Nat. Genet.">
        <title>The Pristionchus pacificus genome provides a unique perspective on nematode lifestyle and parasitism.</title>
        <authorList>
            <person name="Dieterich C."/>
            <person name="Clifton S.W."/>
            <person name="Schuster L.N."/>
            <person name="Chinwalla A."/>
            <person name="Delehaunty K."/>
            <person name="Dinkelacker I."/>
            <person name="Fulton L."/>
            <person name="Fulton R."/>
            <person name="Godfrey J."/>
            <person name="Minx P."/>
            <person name="Mitreva M."/>
            <person name="Roeseler W."/>
            <person name="Tian H."/>
            <person name="Witte H."/>
            <person name="Yang S.P."/>
            <person name="Wilson R.K."/>
            <person name="Sommer R.J."/>
        </authorList>
    </citation>
    <scope>NUCLEOTIDE SEQUENCE [LARGE SCALE GENOMIC DNA]</scope>
    <source>
        <strain evidence="9">PS312</strain>
    </source>
</reference>
<feature type="region of interest" description="Disordered" evidence="7">
    <location>
        <begin position="341"/>
        <end position="379"/>
    </location>
</feature>
<feature type="coiled-coil region" evidence="6">
    <location>
        <begin position="665"/>
        <end position="702"/>
    </location>
</feature>
<feature type="compositionally biased region" description="Basic and acidic residues" evidence="7">
    <location>
        <begin position="182"/>
        <end position="199"/>
    </location>
</feature>
<gene>
    <name evidence="8" type="primary">WBGene00278606</name>
</gene>
<feature type="compositionally biased region" description="Basic and acidic residues" evidence="7">
    <location>
        <begin position="56"/>
        <end position="80"/>
    </location>
</feature>
<organism evidence="8 9">
    <name type="scientific">Pristionchus pacificus</name>
    <name type="common">Parasitic nematode worm</name>
    <dbReference type="NCBI Taxonomy" id="54126"/>
    <lineage>
        <taxon>Eukaryota</taxon>
        <taxon>Metazoa</taxon>
        <taxon>Ecdysozoa</taxon>
        <taxon>Nematoda</taxon>
        <taxon>Chromadorea</taxon>
        <taxon>Rhabditida</taxon>
        <taxon>Rhabditina</taxon>
        <taxon>Diplogasteromorpha</taxon>
        <taxon>Diplogasteroidea</taxon>
        <taxon>Neodiplogasteridae</taxon>
        <taxon>Pristionchus</taxon>
    </lineage>
</organism>
<dbReference type="GO" id="GO:0005730">
    <property type="term" value="C:nucleolus"/>
    <property type="evidence" value="ECO:0000318"/>
    <property type="project" value="GO_Central"/>
</dbReference>
<evidence type="ECO:0000313" key="9">
    <source>
        <dbReference type="Proteomes" id="UP000005239"/>
    </source>
</evidence>
<feature type="region of interest" description="Disordered" evidence="7">
    <location>
        <begin position="37"/>
        <end position="97"/>
    </location>
</feature>
<name>A0A2A6BWH6_PRIPA</name>
<comment type="subcellular location">
    <subcellularLocation>
        <location evidence="1">Nucleus</location>
        <location evidence="1">Nucleolus</location>
    </subcellularLocation>
</comment>
<dbReference type="Proteomes" id="UP000005239">
    <property type="component" value="Unassembled WGS sequence"/>
</dbReference>
<accession>A0A8R1UTY0</accession>
<sequence length="1046" mass="122288">MLSPPSFVQSASFLFSATLQAAKTQIKQVNMTEVIRRTFPKKPAPGTPFKSPIAKFKKDQERWENERKEMQRKKKNEEHSSQTTESPSVSGRYFDAEQKEKERKLIIEERRAHKKVMKEEGRKAKLELKMKKKNINKAKKEDRKRIGDEIDGGKNRKKKIFKKSKTWMLTEESDDPESEKEDETKIIEKEPKTRPHMGDSDIDSEDLPGEDMYGNEKEDDDIDGNDSHNEGMEINEDEDNLEEDEDKCDGETVPLASARVNKYSVDNEEDEEEDDDDEGEDEEEDDDEVEAKEEEIGPSLTDLEKFREEMASLPLSKVREVKEKLGIKLFNDAFFGREEKKEDETIEGTHMKKVFKRDNSKRPREVSSKKRSSKFRPIYNEKKKKRIDPRFDDRCGTFNEVIYDNNYGFLDEMRTDEVKKMKKDVMKAKKEGDREKVDELREEIIREENRQKAKREKEIRMSTMKELKKENIERMKKGLQPKFVKRSEVKMKIMEKKFEQLKEDNQLDKYLRRKAKKESRKGSSGKGVGPKLGVGKYSIGFRARMAQGEFVKQSGYRTTLKWFSALTQFRNGIREHVVSFPSSGGAMGGISAPVNKHGNDYKSNLDDEFKKHVVAMLMQRESDMHFFVQELEQIQLKLEAVSIDLVNTKAMLYEERKTRERIINVIVTKEKIDNEERERKEAEELKKKREQAWREKEEWKRMYETIAVLKQGQKTLGDHMERIYKEDHSIRLTDIHKTELLTPREIMENMRKDEEEIKDECGKIREEQKMANVDSPSNGPQSPTIRVNTPSIKGSGLVITCSNCNQEVWSANCVEGWAIRQSIVLTVRDAITASRRVIVTMSARYKDPVVVFIAERGIKATISFSMENNNGATLIKLNGRECPFADFTDPHMREVLKEKKEIIVNLFTDLRSNQITQHSIDSIKEMMESLSLELAVVRNELKEERRERDLDKERRRMVEGEIEVTKSGMKLKEYETHWDHILDDCLSLYNSVRKSISLLEESQLILRREDNDNVEDMVGSIEERQSTKESCEKEAEVVDWDDYLDE</sequence>
<proteinExistence type="inferred from homology"/>
<protein>
    <submittedName>
        <fullName evidence="8">Uncharacterized protein</fullName>
    </submittedName>
</protein>
<feature type="compositionally biased region" description="Acidic residues" evidence="7">
    <location>
        <begin position="200"/>
        <end position="209"/>
    </location>
</feature>
<comment type="similarity">
    <text evidence="2">Belongs to the RRP36 family.</text>
</comment>
<evidence type="ECO:0000256" key="4">
    <source>
        <dbReference type="ARBA" id="ARBA00022552"/>
    </source>
</evidence>
<feature type="compositionally biased region" description="Basic residues" evidence="7">
    <location>
        <begin position="155"/>
        <end position="165"/>
    </location>
</feature>
<feature type="compositionally biased region" description="Acidic residues" evidence="7">
    <location>
        <begin position="233"/>
        <end position="248"/>
    </location>
</feature>
<keyword evidence="9" id="KW-1185">Reference proteome</keyword>
<dbReference type="GO" id="GO:0030686">
    <property type="term" value="C:90S preribosome"/>
    <property type="evidence" value="ECO:0000318"/>
    <property type="project" value="GO_Central"/>
</dbReference>
<evidence type="ECO:0000256" key="3">
    <source>
        <dbReference type="ARBA" id="ARBA00022517"/>
    </source>
</evidence>
<dbReference type="GO" id="GO:0000462">
    <property type="term" value="P:maturation of SSU-rRNA from tricistronic rRNA transcript (SSU-rRNA, 5.8S rRNA, LSU-rRNA)"/>
    <property type="evidence" value="ECO:0000318"/>
    <property type="project" value="GO_Central"/>
</dbReference>
<dbReference type="EnsemblMetazoa" id="PPA40237.1">
    <property type="protein sequence ID" value="PPA40237.1"/>
    <property type="gene ID" value="WBGene00278606"/>
</dbReference>
<feature type="compositionally biased region" description="Basic and acidic residues" evidence="7">
    <location>
        <begin position="114"/>
        <end position="129"/>
    </location>
</feature>
<accession>A0A2A6BWH6</accession>
<keyword evidence="4" id="KW-0698">rRNA processing</keyword>
<feature type="compositionally biased region" description="Acidic residues" evidence="7">
    <location>
        <begin position="266"/>
        <end position="293"/>
    </location>
</feature>
<feature type="coiled-coil region" evidence="6">
    <location>
        <begin position="423"/>
        <end position="504"/>
    </location>
</feature>
<dbReference type="AlphaFoldDB" id="A0A2A6BWH6"/>
<keyword evidence="3" id="KW-0690">Ribosome biogenesis</keyword>
<keyword evidence="6" id="KW-0175">Coiled coil</keyword>
<evidence type="ECO:0000256" key="7">
    <source>
        <dbReference type="SAM" id="MobiDB-lite"/>
    </source>
</evidence>